<accession>A0A480A5E2</accession>
<keyword evidence="2" id="KW-1185">Reference proteome</keyword>
<proteinExistence type="predicted"/>
<protein>
    <submittedName>
        <fullName evidence="1">Uncharacterized protein</fullName>
    </submittedName>
</protein>
<reference evidence="2" key="1">
    <citation type="submission" date="2019-02" db="EMBL/GenBank/DDBJ databases">
        <title>Draft genome sequence of Sphaerospermopsis reniformis NIES-1949.</title>
        <authorList>
            <person name="Yamaguchi H."/>
            <person name="Suzuki S."/>
            <person name="Kawachi M."/>
        </authorList>
    </citation>
    <scope>NUCLEOTIDE SEQUENCE [LARGE SCALE GENOMIC DNA]</scope>
    <source>
        <strain evidence="2">NIES-1949</strain>
    </source>
</reference>
<evidence type="ECO:0000313" key="1">
    <source>
        <dbReference type="EMBL" id="GCL40049.1"/>
    </source>
</evidence>
<sequence>MAAKTFFSAMMGTFNLFSLPRISPIRLCSDVISMTLMRVGVSLILMIFCDVNLGENSKVRRPCFSFLTSSSGSPLTISTRILGVSSQKTKGCPINAKMVFSLKR</sequence>
<name>A0A480A5E2_9CYAN</name>
<dbReference type="AlphaFoldDB" id="A0A480A5E2"/>
<organism evidence="1 2">
    <name type="scientific">Sphaerospermopsis reniformis</name>
    <dbReference type="NCBI Taxonomy" id="531300"/>
    <lineage>
        <taxon>Bacteria</taxon>
        <taxon>Bacillati</taxon>
        <taxon>Cyanobacteriota</taxon>
        <taxon>Cyanophyceae</taxon>
        <taxon>Nostocales</taxon>
        <taxon>Aphanizomenonaceae</taxon>
        <taxon>Sphaerospermopsis</taxon>
    </lineage>
</organism>
<gene>
    <name evidence="1" type="ORF">SR1949_51830</name>
</gene>
<dbReference type="EMBL" id="BJCE01000394">
    <property type="protein sequence ID" value="GCL40049.1"/>
    <property type="molecule type" value="Genomic_DNA"/>
</dbReference>
<dbReference type="Proteomes" id="UP000300142">
    <property type="component" value="Unassembled WGS sequence"/>
</dbReference>
<comment type="caution">
    <text evidence="1">The sequence shown here is derived from an EMBL/GenBank/DDBJ whole genome shotgun (WGS) entry which is preliminary data.</text>
</comment>
<evidence type="ECO:0000313" key="2">
    <source>
        <dbReference type="Proteomes" id="UP000300142"/>
    </source>
</evidence>